<reference evidence="2" key="1">
    <citation type="submission" date="2014-06" db="EMBL/GenBank/DDBJ databases">
        <authorList>
            <person name="Ju J."/>
            <person name="Zhang J."/>
        </authorList>
    </citation>
    <scope>NUCLEOTIDE SEQUENCE</scope>
    <source>
        <strain evidence="2">SscI8</strain>
    </source>
</reference>
<sequence>MPGTWHCHCAHCTSLGGEQGLEVKAATFRAHKKRYGQAQASSLTSAAPQPVRKRQRLAEPSPADLLDDLLAKRSLLSIPRVQSNENDETSPQLPAFESDETQEETVNPEAQTGVFDGSTDDDSVASGES</sequence>
<protein>
    <submittedName>
        <fullName evidence="2">Uncharacterized protein</fullName>
    </submittedName>
</protein>
<gene>
    <name evidence="2" type="ORF">SPSC_01761</name>
</gene>
<name>A0A127ZAG1_9BASI</name>
<feature type="region of interest" description="Disordered" evidence="1">
    <location>
        <begin position="78"/>
        <end position="129"/>
    </location>
</feature>
<feature type="region of interest" description="Disordered" evidence="1">
    <location>
        <begin position="31"/>
        <end position="64"/>
    </location>
</feature>
<accession>A0A127ZAG1</accession>
<dbReference type="EMBL" id="LK056662">
    <property type="protein sequence ID" value="CDU23131.1"/>
    <property type="molecule type" value="Genomic_DNA"/>
</dbReference>
<evidence type="ECO:0000313" key="2">
    <source>
        <dbReference type="EMBL" id="CDU23131.1"/>
    </source>
</evidence>
<organism evidence="2">
    <name type="scientific">Sporisorium scitamineum</name>
    <dbReference type="NCBI Taxonomy" id="49012"/>
    <lineage>
        <taxon>Eukaryota</taxon>
        <taxon>Fungi</taxon>
        <taxon>Dikarya</taxon>
        <taxon>Basidiomycota</taxon>
        <taxon>Ustilaginomycotina</taxon>
        <taxon>Ustilaginomycetes</taxon>
        <taxon>Ustilaginales</taxon>
        <taxon>Ustilaginaceae</taxon>
        <taxon>Sporisorium</taxon>
    </lineage>
</organism>
<evidence type="ECO:0000256" key="1">
    <source>
        <dbReference type="SAM" id="MobiDB-lite"/>
    </source>
</evidence>
<proteinExistence type="predicted"/>
<feature type="compositionally biased region" description="Polar residues" evidence="1">
    <location>
        <begin position="38"/>
        <end position="47"/>
    </location>
</feature>
<dbReference type="AlphaFoldDB" id="A0A127ZAG1"/>
<feature type="compositionally biased region" description="Polar residues" evidence="1">
    <location>
        <begin position="80"/>
        <end position="92"/>
    </location>
</feature>